<feature type="transmembrane region" description="Helical" evidence="1">
    <location>
        <begin position="162"/>
        <end position="183"/>
    </location>
</feature>
<keyword evidence="4" id="KW-1185">Reference proteome</keyword>
<dbReference type="InterPro" id="IPR052901">
    <property type="entry name" value="Bact_TGase-like"/>
</dbReference>
<keyword evidence="1" id="KW-1133">Transmembrane helix</keyword>
<dbReference type="PANTHER" id="PTHR42736">
    <property type="entry name" value="PROTEIN-GLUTAMINE GAMMA-GLUTAMYLTRANSFERASE"/>
    <property type="match status" value="1"/>
</dbReference>
<evidence type="ECO:0000313" key="3">
    <source>
        <dbReference type="EMBL" id="AJQ94999.1"/>
    </source>
</evidence>
<dbReference type="PANTHER" id="PTHR42736:SF1">
    <property type="entry name" value="PROTEIN-GLUTAMINE GAMMA-GLUTAMYLTRANSFERASE"/>
    <property type="match status" value="1"/>
</dbReference>
<dbReference type="PATRIC" id="fig|1445510.3.peg.2931"/>
<feature type="transmembrane region" description="Helical" evidence="1">
    <location>
        <begin position="132"/>
        <end position="150"/>
    </location>
</feature>
<dbReference type="STRING" id="1445510.YC6258_02961"/>
<dbReference type="SUPFAM" id="SSF54001">
    <property type="entry name" value="Cysteine proteinases"/>
    <property type="match status" value="1"/>
</dbReference>
<keyword evidence="1" id="KW-0812">Transmembrane</keyword>
<feature type="domain" description="Transglutaminase-like" evidence="2">
    <location>
        <begin position="410"/>
        <end position="481"/>
    </location>
</feature>
<evidence type="ECO:0000259" key="2">
    <source>
        <dbReference type="SMART" id="SM00460"/>
    </source>
</evidence>
<keyword evidence="3" id="KW-0645">Protease</keyword>
<keyword evidence="3" id="KW-0378">Hydrolase</keyword>
<dbReference type="GO" id="GO:0006508">
    <property type="term" value="P:proteolysis"/>
    <property type="evidence" value="ECO:0007669"/>
    <property type="project" value="UniProtKB-KW"/>
</dbReference>
<accession>A0A0C5VX22</accession>
<feature type="transmembrane region" description="Helical" evidence="1">
    <location>
        <begin position="36"/>
        <end position="52"/>
    </location>
</feature>
<dbReference type="KEGG" id="gsn:YC6258_02961"/>
<dbReference type="HOGENOM" id="CLU_012397_0_0_6"/>
<dbReference type="EMBL" id="CP007142">
    <property type="protein sequence ID" value="AJQ94999.1"/>
    <property type="molecule type" value="Genomic_DNA"/>
</dbReference>
<dbReference type="Pfam" id="PF11992">
    <property type="entry name" value="TgpA_N"/>
    <property type="match status" value="1"/>
</dbReference>
<name>A0A0C5VX22_9GAMM</name>
<dbReference type="RefSeq" id="WP_052830267.1">
    <property type="nucleotide sequence ID" value="NZ_CP007142.1"/>
</dbReference>
<dbReference type="InterPro" id="IPR002931">
    <property type="entry name" value="Transglutaminase-like"/>
</dbReference>
<dbReference type="Proteomes" id="UP000032266">
    <property type="component" value="Chromosome"/>
</dbReference>
<reference evidence="3 4" key="1">
    <citation type="submission" date="2014-01" db="EMBL/GenBank/DDBJ databases">
        <title>Full genme sequencing of cellulolytic bacterium Gynuella sunshinyii YC6258T gen. nov., sp. nov.</title>
        <authorList>
            <person name="Khan H."/>
            <person name="Chung E.J."/>
            <person name="Chung Y.R."/>
        </authorList>
    </citation>
    <scope>NUCLEOTIDE SEQUENCE [LARGE SCALE GENOMIC DNA]</scope>
    <source>
        <strain evidence="3 4">YC6258</strain>
    </source>
</reference>
<dbReference type="InterPro" id="IPR021878">
    <property type="entry name" value="TgpA_N"/>
</dbReference>
<dbReference type="Gene3D" id="3.10.620.30">
    <property type="match status" value="1"/>
</dbReference>
<gene>
    <name evidence="3" type="ORF">YC6258_02961</name>
</gene>
<dbReference type="SMART" id="SM00460">
    <property type="entry name" value="TGc"/>
    <property type="match status" value="1"/>
</dbReference>
<dbReference type="AlphaFoldDB" id="A0A0C5VX22"/>
<sequence>MNVKPGQQSIHRASLILLLLTQIAVAVPFLDDLPSWLFPMLIITAGWRLWIVRGHWQKTGWQLKTLAISIGVIGVALSGVPPISLEAVNSLLMLAYLLKNLELSSRRDGMVVVYTGYFLVCTQFLYSQSILITLYSLMLLVVLTATLISLQQTHSRPVREQLKLSLNMLGLCLPLMLVVYLLFPRLPALWSVPMPDSAKTGVSDEITPGDIANLARSDELAFRATFQGDPPRASERYWRGIVLNYFDGKTWRQGREGDWTRTRFRARDSMPQDIEYGSRSLSYSVIYQTSYQPWLFTLTPSTNVSGGAVGFEDYRWVNRTPIVAPTRFEFEAYPDAVIGKHLNPVERSRALMLPEDGNPQSREFARRQRALAGSDEAYMLNIARWFFQEQFYYTLQPPLLGDTNTIDRFLFESQAGFCAHFASAYTFLMRAVGIPARMVAGYQGGEWNADAKYIAVRQYDAHAWVEVWLEDKGWVRMDPTAYVAPNRVEQNLRSAISVNDSQLMAGNFQNRFKWLNRLRQQMDAMQYAWQVWVLDFDMEDQSKVLSLILGDINVYKTVLFSMVVMVVIGAVWGWSLGLFTGRRKTNPYYVQLHQLTEMLLDRGISVSRGAGPGQLQDELNQQTFKGKQPVLDYLLALNQQLYTHEPDPELSRKFRHARQALAKWKRFRRE</sequence>
<evidence type="ECO:0000256" key="1">
    <source>
        <dbReference type="SAM" id="Phobius"/>
    </source>
</evidence>
<feature type="transmembrane region" description="Helical" evidence="1">
    <location>
        <begin position="558"/>
        <end position="579"/>
    </location>
</feature>
<dbReference type="OrthoDB" id="9804872at2"/>
<protein>
    <submittedName>
        <fullName evidence="3">Transglutaminase-like enzyme, putative cysteine protease</fullName>
    </submittedName>
</protein>
<dbReference type="InterPro" id="IPR038765">
    <property type="entry name" value="Papain-like_cys_pep_sf"/>
</dbReference>
<feature type="transmembrane region" description="Helical" evidence="1">
    <location>
        <begin position="59"/>
        <end position="77"/>
    </location>
</feature>
<dbReference type="GO" id="GO:0008233">
    <property type="term" value="F:peptidase activity"/>
    <property type="evidence" value="ECO:0007669"/>
    <property type="project" value="UniProtKB-KW"/>
</dbReference>
<keyword evidence="1" id="KW-0472">Membrane</keyword>
<organism evidence="3 4">
    <name type="scientific">Gynuella sunshinyii YC6258</name>
    <dbReference type="NCBI Taxonomy" id="1445510"/>
    <lineage>
        <taxon>Bacteria</taxon>
        <taxon>Pseudomonadati</taxon>
        <taxon>Pseudomonadota</taxon>
        <taxon>Gammaproteobacteria</taxon>
        <taxon>Oceanospirillales</taxon>
        <taxon>Saccharospirillaceae</taxon>
        <taxon>Gynuella</taxon>
    </lineage>
</organism>
<proteinExistence type="predicted"/>
<evidence type="ECO:0000313" key="4">
    <source>
        <dbReference type="Proteomes" id="UP000032266"/>
    </source>
</evidence>
<dbReference type="Pfam" id="PF01841">
    <property type="entry name" value="Transglut_core"/>
    <property type="match status" value="1"/>
</dbReference>